<organism evidence="2 3">
    <name type="scientific">Rippkaea orientalis (strain PCC 8801 / RF-1)</name>
    <name type="common">Cyanothece sp. (strain PCC 8801)</name>
    <dbReference type="NCBI Taxonomy" id="41431"/>
    <lineage>
        <taxon>Bacteria</taxon>
        <taxon>Bacillati</taxon>
        <taxon>Cyanobacteriota</taxon>
        <taxon>Cyanophyceae</taxon>
        <taxon>Oscillatoriophycideae</taxon>
        <taxon>Chroococcales</taxon>
        <taxon>Aphanothecaceae</taxon>
        <taxon>Rippkaea</taxon>
        <taxon>Rippkaea orientalis</taxon>
    </lineage>
</organism>
<dbReference type="eggNOG" id="ENOG5031WDP">
    <property type="taxonomic scope" value="Bacteria"/>
</dbReference>
<dbReference type="EMBL" id="CP001287">
    <property type="protein sequence ID" value="ACK67602.1"/>
    <property type="molecule type" value="Genomic_DNA"/>
</dbReference>
<gene>
    <name evidence="2" type="ordered locus">PCC8801_3640</name>
</gene>
<dbReference type="Pfam" id="PF06949">
    <property type="entry name" value="DUF1292"/>
    <property type="match status" value="1"/>
</dbReference>
<dbReference type="InterPro" id="IPR009711">
    <property type="entry name" value="UPF0473"/>
</dbReference>
<evidence type="ECO:0000313" key="2">
    <source>
        <dbReference type="EMBL" id="ACK67602.1"/>
    </source>
</evidence>
<sequence>MSSFQFSPENEPEEIDSVTLTDDEGRTLECYVENALEAEDGTYLLLMPVDIPVVILAWDDQAEEEEEDSNAILLEDKSEIEGIFPDAKAVLAELDLTLKFTAFTLTVQGELPPIEDDGILTLELDTDDKPLDSEELQFLASFYHQDQKYSIYTPLAPLLFLAKYNLLGEVSLVSPDDARMQPILEELLFDEME</sequence>
<feature type="region of interest" description="Disordered" evidence="1">
    <location>
        <begin position="1"/>
        <end position="20"/>
    </location>
</feature>
<evidence type="ECO:0000313" key="3">
    <source>
        <dbReference type="Proteomes" id="UP000008204"/>
    </source>
</evidence>
<dbReference type="STRING" id="41431.PCC8801_3640"/>
<proteinExistence type="predicted"/>
<protein>
    <recommendedName>
        <fullName evidence="4">DUF3727 domain-containing protein</fullName>
    </recommendedName>
</protein>
<evidence type="ECO:0008006" key="4">
    <source>
        <dbReference type="Google" id="ProtNLM"/>
    </source>
</evidence>
<keyword evidence="3" id="KW-1185">Reference proteome</keyword>
<accession>B7K1R0</accession>
<dbReference type="AlphaFoldDB" id="B7K1R0"/>
<dbReference type="KEGG" id="cyp:PCC8801_3640"/>
<dbReference type="OrthoDB" id="571691at2"/>
<dbReference type="Proteomes" id="UP000008204">
    <property type="component" value="Chromosome"/>
</dbReference>
<dbReference type="Pfam" id="PF12527">
    <property type="entry name" value="DUF3727"/>
    <property type="match status" value="1"/>
</dbReference>
<reference evidence="3" key="1">
    <citation type="journal article" date="2011" name="MBio">
        <title>Novel metabolic attributes of the genus Cyanothece, comprising a group of unicellular nitrogen-fixing Cyanobacteria.</title>
        <authorList>
            <person name="Bandyopadhyay A."/>
            <person name="Elvitigala T."/>
            <person name="Welsh E."/>
            <person name="Stockel J."/>
            <person name="Liberton M."/>
            <person name="Min H."/>
            <person name="Sherman L.A."/>
            <person name="Pakrasi H.B."/>
        </authorList>
    </citation>
    <scope>NUCLEOTIDE SEQUENCE [LARGE SCALE GENOMIC DNA]</scope>
    <source>
        <strain evidence="3">PCC 8801</strain>
    </source>
</reference>
<dbReference type="PANTHER" id="PTHR36061">
    <property type="match status" value="1"/>
</dbReference>
<dbReference type="InterPro" id="IPR022203">
    <property type="entry name" value="DUF3727"/>
</dbReference>
<name>B7K1R0_RIPO1</name>
<dbReference type="PANTHER" id="PTHR36061:SF3">
    <property type="entry name" value="OS04G0692200 PROTEIN"/>
    <property type="match status" value="1"/>
</dbReference>
<evidence type="ECO:0000256" key="1">
    <source>
        <dbReference type="SAM" id="MobiDB-lite"/>
    </source>
</evidence>
<dbReference type="HOGENOM" id="CLU_111088_0_0_3"/>
<dbReference type="RefSeq" id="WP_012596860.1">
    <property type="nucleotide sequence ID" value="NC_011726.1"/>
</dbReference>